<dbReference type="AlphaFoldDB" id="A0A0N0ZWL1"/>
<evidence type="ECO:0000313" key="2">
    <source>
        <dbReference type="Proteomes" id="UP000037953"/>
    </source>
</evidence>
<protein>
    <recommendedName>
        <fullName evidence="3">Right handed beta helix domain-containing protein</fullName>
    </recommendedName>
</protein>
<name>A0A0N0ZWL1_CHRID</name>
<dbReference type="EMBL" id="LJOD01000007">
    <property type="protein sequence ID" value="KPE51028.1"/>
    <property type="molecule type" value="Genomic_DNA"/>
</dbReference>
<reference evidence="2" key="2">
    <citation type="submission" date="2015-09" db="EMBL/GenBank/DDBJ databases">
        <title>Draft genome sequence of a multidrug-resistant Chryseobacterium indologenes isolate from Malaysia.</title>
        <authorList>
            <person name="Yu C.Y."/>
            <person name="Ang G.Y."/>
            <person name="Chan K.-G."/>
        </authorList>
    </citation>
    <scope>NUCLEOTIDE SEQUENCE [LARGE SCALE GENOMIC DNA]</scope>
    <source>
        <strain evidence="2">CI_885</strain>
    </source>
</reference>
<accession>A0A0N0ZWL1</accession>
<dbReference type="InterPro" id="IPR011050">
    <property type="entry name" value="Pectin_lyase_fold/virulence"/>
</dbReference>
<evidence type="ECO:0008006" key="3">
    <source>
        <dbReference type="Google" id="ProtNLM"/>
    </source>
</evidence>
<dbReference type="Gene3D" id="2.160.20.10">
    <property type="entry name" value="Single-stranded right-handed beta-helix, Pectin lyase-like"/>
    <property type="match status" value="1"/>
</dbReference>
<gene>
    <name evidence="1" type="ORF">AOB46_12645</name>
</gene>
<dbReference type="InterPro" id="IPR012334">
    <property type="entry name" value="Pectin_lyas_fold"/>
</dbReference>
<dbReference type="SUPFAM" id="SSF51126">
    <property type="entry name" value="Pectin lyase-like"/>
    <property type="match status" value="1"/>
</dbReference>
<comment type="caution">
    <text evidence="1">The sequence shown here is derived from an EMBL/GenBank/DDBJ whole genome shotgun (WGS) entry which is preliminary data.</text>
</comment>
<evidence type="ECO:0000313" key="1">
    <source>
        <dbReference type="EMBL" id="KPE51028.1"/>
    </source>
</evidence>
<dbReference type="PATRIC" id="fig|253.9.peg.4383"/>
<organism evidence="1 2">
    <name type="scientific">Chryseobacterium indologenes</name>
    <name type="common">Flavobacterium indologenes</name>
    <dbReference type="NCBI Taxonomy" id="253"/>
    <lineage>
        <taxon>Bacteria</taxon>
        <taxon>Pseudomonadati</taxon>
        <taxon>Bacteroidota</taxon>
        <taxon>Flavobacteriia</taxon>
        <taxon>Flavobacteriales</taxon>
        <taxon>Weeksellaceae</taxon>
        <taxon>Chryseobacterium group</taxon>
        <taxon>Chryseobacterium</taxon>
    </lineage>
</organism>
<dbReference type="Proteomes" id="UP000037953">
    <property type="component" value="Unassembled WGS sequence"/>
</dbReference>
<reference evidence="1 2" key="1">
    <citation type="journal article" date="2015" name="Genom Data">
        <title>Draft genome sequence of a multidrug-resistant Chryseobacterium indologenes isolate from Malaysia.</title>
        <authorList>
            <person name="Yu C.Y."/>
            <person name="Ang G.Y."/>
            <person name="Cheng H.J."/>
            <person name="Cheong Y.M."/>
            <person name="Yin W.F."/>
            <person name="Chan K.G."/>
        </authorList>
    </citation>
    <scope>NUCLEOTIDE SEQUENCE [LARGE SCALE GENOMIC DNA]</scope>
    <source>
        <strain evidence="1 2">CI_885</strain>
    </source>
</reference>
<sequence>MGHTFDYCDVQDAGFNILTSDQSAAGYMQANLNQYNFVYFQRIPGLAVDIDRAANLTFRSCNFERCGTTGNTNTGGVRATRLSPGGEGVDITFENCWSETLMGPFLQVSNSNGVIVINNTMVGNAGNTSANNIINNGCKLLLSGSTRILGSTTGVRTQNTGETRVSGFVRVNTHVEESGGIYKTAQYV</sequence>
<proteinExistence type="predicted"/>